<feature type="domain" description="EthD" evidence="1">
    <location>
        <begin position="10"/>
        <end position="88"/>
    </location>
</feature>
<evidence type="ECO:0000313" key="3">
    <source>
        <dbReference type="Proteomes" id="UP000559182"/>
    </source>
</evidence>
<dbReference type="InterPro" id="IPR009799">
    <property type="entry name" value="EthD_dom"/>
</dbReference>
<reference evidence="2 3" key="1">
    <citation type="submission" date="2020-08" db="EMBL/GenBank/DDBJ databases">
        <title>Sequencing the genomes of 1000 actinobacteria strains.</title>
        <authorList>
            <person name="Klenk H.-P."/>
        </authorList>
    </citation>
    <scope>NUCLEOTIDE SEQUENCE [LARGE SCALE GENOMIC DNA]</scope>
    <source>
        <strain evidence="2 3">DSM 105369</strain>
    </source>
</reference>
<organism evidence="2 3">
    <name type="scientific">Flexivirga oryzae</name>
    <dbReference type="NCBI Taxonomy" id="1794944"/>
    <lineage>
        <taxon>Bacteria</taxon>
        <taxon>Bacillati</taxon>
        <taxon>Actinomycetota</taxon>
        <taxon>Actinomycetes</taxon>
        <taxon>Micrococcales</taxon>
        <taxon>Dermacoccaceae</taxon>
        <taxon>Flexivirga</taxon>
    </lineage>
</organism>
<protein>
    <submittedName>
        <fullName evidence="2">Uncharacterized protein (TIGR02118 family)</fullName>
    </submittedName>
</protein>
<evidence type="ECO:0000313" key="2">
    <source>
        <dbReference type="EMBL" id="MBB2893377.1"/>
    </source>
</evidence>
<dbReference type="RefSeq" id="WP_183321691.1">
    <property type="nucleotide sequence ID" value="NZ_JACHVQ010000002.1"/>
</dbReference>
<proteinExistence type="predicted"/>
<gene>
    <name evidence="2" type="ORF">FHU39_003395</name>
</gene>
<keyword evidence="3" id="KW-1185">Reference proteome</keyword>
<dbReference type="AlphaFoldDB" id="A0A839N7Z8"/>
<dbReference type="Proteomes" id="UP000559182">
    <property type="component" value="Unassembled WGS sequence"/>
</dbReference>
<dbReference type="PANTHER" id="PTHR40260:SF2">
    <property type="entry name" value="BLR8190 PROTEIN"/>
    <property type="match status" value="1"/>
</dbReference>
<dbReference type="NCBIfam" id="TIGR02118">
    <property type="entry name" value="EthD family reductase"/>
    <property type="match status" value="1"/>
</dbReference>
<dbReference type="PANTHER" id="PTHR40260">
    <property type="entry name" value="BLR8190 PROTEIN"/>
    <property type="match status" value="1"/>
</dbReference>
<dbReference type="SUPFAM" id="SSF54909">
    <property type="entry name" value="Dimeric alpha+beta barrel"/>
    <property type="match status" value="1"/>
</dbReference>
<dbReference type="EMBL" id="JACHVQ010000002">
    <property type="protein sequence ID" value="MBB2893377.1"/>
    <property type="molecule type" value="Genomic_DNA"/>
</dbReference>
<accession>A0A839N7Z8</accession>
<dbReference type="GO" id="GO:0016491">
    <property type="term" value="F:oxidoreductase activity"/>
    <property type="evidence" value="ECO:0007669"/>
    <property type="project" value="InterPro"/>
</dbReference>
<evidence type="ECO:0000259" key="1">
    <source>
        <dbReference type="Pfam" id="PF07110"/>
    </source>
</evidence>
<dbReference type="Gene3D" id="3.30.70.100">
    <property type="match status" value="1"/>
</dbReference>
<dbReference type="Pfam" id="PF07110">
    <property type="entry name" value="EthD"/>
    <property type="match status" value="1"/>
</dbReference>
<name>A0A839N7Z8_9MICO</name>
<dbReference type="InterPro" id="IPR011008">
    <property type="entry name" value="Dimeric_a/b-barrel"/>
</dbReference>
<sequence>MYRLNVLYNQPTDPAAFDEYYFNTHIPLARKIPGLRHVSISKTEGLDGSTPDIYLVTTLDFDSKEAFGAGLGSPEGKATAADVPNFATGGVTMLGAELVTEDFN</sequence>
<comment type="caution">
    <text evidence="2">The sequence shown here is derived from an EMBL/GenBank/DDBJ whole genome shotgun (WGS) entry which is preliminary data.</text>
</comment>